<dbReference type="GO" id="GO:0005634">
    <property type="term" value="C:nucleus"/>
    <property type="evidence" value="ECO:0007669"/>
    <property type="project" value="TreeGrafter"/>
</dbReference>
<dbReference type="KEGG" id="kpin:30171843"/>
<dbReference type="PROSITE" id="PS50033">
    <property type="entry name" value="UBX"/>
    <property type="match status" value="1"/>
</dbReference>
<dbReference type="GO" id="GO:0006886">
    <property type="term" value="P:intracellular protein transport"/>
    <property type="evidence" value="ECO:0007669"/>
    <property type="project" value="TreeGrafter"/>
</dbReference>
<dbReference type="SUPFAM" id="SSF54236">
    <property type="entry name" value="Ubiquitin-like"/>
    <property type="match status" value="1"/>
</dbReference>
<keyword evidence="4" id="KW-1185">Reference proteome</keyword>
<dbReference type="GO" id="GO:0012506">
    <property type="term" value="C:vesicle membrane"/>
    <property type="evidence" value="ECO:0007669"/>
    <property type="project" value="TreeGrafter"/>
</dbReference>
<evidence type="ECO:0000313" key="3">
    <source>
        <dbReference type="EMBL" id="WWC71668.1"/>
    </source>
</evidence>
<name>A0AAJ8L8V8_9TREE</name>
<gene>
    <name evidence="3" type="ORF">I206_105626</name>
</gene>
<dbReference type="PANTHER" id="PTHR46467:SF1">
    <property type="entry name" value="TETHER CONTAINING UBX DOMAIN FOR GLUT4"/>
    <property type="match status" value="1"/>
</dbReference>
<dbReference type="Gene3D" id="3.10.20.90">
    <property type="entry name" value="Phosphatidylinositol 3-kinase Catalytic Subunit, Chain A, domain 1"/>
    <property type="match status" value="1"/>
</dbReference>
<evidence type="ECO:0000259" key="2">
    <source>
        <dbReference type="PROSITE" id="PS50033"/>
    </source>
</evidence>
<feature type="compositionally biased region" description="Low complexity" evidence="1">
    <location>
        <begin position="10"/>
        <end position="31"/>
    </location>
</feature>
<dbReference type="Pfam" id="PF00789">
    <property type="entry name" value="UBX"/>
    <property type="match status" value="1"/>
</dbReference>
<sequence>MDQESSPVTPSSAFASGAEGEASSSTSTPASNTVEAPTTEESNDGIKVYNPISESSTPKTELDDTFFEPTLSDAQSHHSSVLSRNKKLNEAPLLTSKHREAEKLEKERLKKGKWPKTTIRIKFSDGTIIQNQFPSDSPIQPVYEFIRTALNDKVIEKSFILYQPPRNKYPEHPIITSTSSSKTKSTYNKTSIIPPANYGFVRGSTVQGLQGGTGGSETLYELGLVPQSVLLVRWEDDDEMNASTYPAPIQDQLKAQSQPLPPSIPKQNPSPTNTSTGQVKSGTGLPATGEKKIPKWLQKGLLKKK</sequence>
<dbReference type="Proteomes" id="UP000094020">
    <property type="component" value="Chromosome 7"/>
</dbReference>
<dbReference type="GO" id="GO:0005737">
    <property type="term" value="C:cytoplasm"/>
    <property type="evidence" value="ECO:0007669"/>
    <property type="project" value="TreeGrafter"/>
</dbReference>
<dbReference type="InterPro" id="IPR001012">
    <property type="entry name" value="UBX_dom"/>
</dbReference>
<feature type="compositionally biased region" description="Polar residues" evidence="1">
    <location>
        <begin position="265"/>
        <end position="281"/>
    </location>
</feature>
<feature type="region of interest" description="Disordered" evidence="1">
    <location>
        <begin position="1"/>
        <end position="103"/>
    </location>
</feature>
<feature type="domain" description="UBX" evidence="2">
    <location>
        <begin position="112"/>
        <end position="232"/>
    </location>
</feature>
<dbReference type="GeneID" id="30171843"/>
<evidence type="ECO:0000313" key="4">
    <source>
        <dbReference type="Proteomes" id="UP000094020"/>
    </source>
</evidence>
<feature type="compositionally biased region" description="Polar residues" evidence="1">
    <location>
        <begin position="72"/>
        <end position="83"/>
    </location>
</feature>
<protein>
    <recommendedName>
        <fullName evidence="2">UBX domain-containing protein</fullName>
    </recommendedName>
</protein>
<dbReference type="EMBL" id="CP144525">
    <property type="protein sequence ID" value="WWC71668.1"/>
    <property type="molecule type" value="Genomic_DNA"/>
</dbReference>
<dbReference type="AlphaFoldDB" id="A0AAJ8L8V8"/>
<feature type="region of interest" description="Disordered" evidence="1">
    <location>
        <begin position="252"/>
        <end position="305"/>
    </location>
</feature>
<dbReference type="InterPro" id="IPR029071">
    <property type="entry name" value="Ubiquitin-like_domsf"/>
</dbReference>
<evidence type="ECO:0000256" key="1">
    <source>
        <dbReference type="SAM" id="MobiDB-lite"/>
    </source>
</evidence>
<proteinExistence type="predicted"/>
<accession>A0AAJ8L8V8</accession>
<organism evidence="3 4">
    <name type="scientific">Kwoniella pini CBS 10737</name>
    <dbReference type="NCBI Taxonomy" id="1296096"/>
    <lineage>
        <taxon>Eukaryota</taxon>
        <taxon>Fungi</taxon>
        <taxon>Dikarya</taxon>
        <taxon>Basidiomycota</taxon>
        <taxon>Agaricomycotina</taxon>
        <taxon>Tremellomycetes</taxon>
        <taxon>Tremellales</taxon>
        <taxon>Cryptococcaceae</taxon>
        <taxon>Kwoniella</taxon>
    </lineage>
</organism>
<dbReference type="RefSeq" id="XP_019011374.2">
    <property type="nucleotide sequence ID" value="XM_019155220.2"/>
</dbReference>
<dbReference type="PANTHER" id="PTHR46467">
    <property type="entry name" value="TETHER CONTAINING UBX DOMAIN FOR GLUT4"/>
    <property type="match status" value="1"/>
</dbReference>
<reference evidence="3" key="2">
    <citation type="submission" date="2024-02" db="EMBL/GenBank/DDBJ databases">
        <title>Comparative genomics of Cryptococcus and Kwoniella reveals pathogenesis evolution and contrasting modes of karyotype evolution via chromosome fusion or intercentromeric recombination.</title>
        <authorList>
            <person name="Coelho M.A."/>
            <person name="David-Palma M."/>
            <person name="Shea T."/>
            <person name="Bowers K."/>
            <person name="McGinley-Smith S."/>
            <person name="Mohammad A.W."/>
            <person name="Gnirke A."/>
            <person name="Yurkov A.M."/>
            <person name="Nowrousian M."/>
            <person name="Sun S."/>
            <person name="Cuomo C.A."/>
            <person name="Heitman J."/>
        </authorList>
    </citation>
    <scope>NUCLEOTIDE SEQUENCE</scope>
    <source>
        <strain evidence="3">CBS 10737</strain>
    </source>
</reference>
<reference evidence="3" key="1">
    <citation type="submission" date="2013-07" db="EMBL/GenBank/DDBJ databases">
        <authorList>
            <consortium name="The Broad Institute Genome Sequencing Platform"/>
            <person name="Cuomo C."/>
            <person name="Litvintseva A."/>
            <person name="Chen Y."/>
            <person name="Heitman J."/>
            <person name="Sun S."/>
            <person name="Springer D."/>
            <person name="Dromer F."/>
            <person name="Young S.K."/>
            <person name="Zeng Q."/>
            <person name="Gargeya S."/>
            <person name="Fitzgerald M."/>
            <person name="Abouelleil A."/>
            <person name="Alvarado L."/>
            <person name="Berlin A.M."/>
            <person name="Chapman S.B."/>
            <person name="Dewar J."/>
            <person name="Goldberg J."/>
            <person name="Griggs A."/>
            <person name="Gujja S."/>
            <person name="Hansen M."/>
            <person name="Howarth C."/>
            <person name="Imamovic A."/>
            <person name="Larimer J."/>
            <person name="McCowan C."/>
            <person name="Murphy C."/>
            <person name="Pearson M."/>
            <person name="Priest M."/>
            <person name="Roberts A."/>
            <person name="Saif S."/>
            <person name="Shea T."/>
            <person name="Sykes S."/>
            <person name="Wortman J."/>
            <person name="Nusbaum C."/>
            <person name="Birren B."/>
        </authorList>
    </citation>
    <scope>NUCLEOTIDE SEQUENCE</scope>
    <source>
        <strain evidence="3">CBS 10737</strain>
    </source>
</reference>